<feature type="domain" description="Antitoxin Xre/MbcA/ParS-like toxin-binding" evidence="1">
    <location>
        <begin position="92"/>
        <end position="141"/>
    </location>
</feature>
<dbReference type="EMBL" id="CP077090">
    <property type="protein sequence ID" value="QXI14767.1"/>
    <property type="molecule type" value="Genomic_DNA"/>
</dbReference>
<evidence type="ECO:0000313" key="2">
    <source>
        <dbReference type="EMBL" id="QXI14767.1"/>
    </source>
</evidence>
<sequence>MCDEDLSHYQGRLETFLNIPPHASDDIVHQLIEVGFSVKQLAVFCRVHDISAKECEVIINPKVLAKKKVSKQRLSSDESDRLFRFVHIYALAEVIFGEMDKAKHWLSTPKVRFSDKCPYRLLSSTPGLQQVERMLIQIAEGMAF</sequence>
<dbReference type="NCBIfam" id="TIGR02293">
    <property type="entry name" value="TAS_TIGR02293"/>
    <property type="match status" value="1"/>
</dbReference>
<dbReference type="Pfam" id="PF09722">
    <property type="entry name" value="Xre_MbcA_ParS_C"/>
    <property type="match status" value="1"/>
</dbReference>
<evidence type="ECO:0000313" key="3">
    <source>
        <dbReference type="Proteomes" id="UP000627092"/>
    </source>
</evidence>
<protein>
    <submittedName>
        <fullName evidence="2">DUF2384 domain-containing protein</fullName>
    </submittedName>
</protein>
<dbReference type="InterPro" id="IPR024467">
    <property type="entry name" value="Xre/MbcA/ParS-like_toxin-bd"/>
</dbReference>
<evidence type="ECO:0000259" key="1">
    <source>
        <dbReference type="Pfam" id="PF09722"/>
    </source>
</evidence>
<organism evidence="2 3">
    <name type="scientific">Pseudomonas zeae</name>
    <dbReference type="NCBI Taxonomy" id="2745510"/>
    <lineage>
        <taxon>Bacteria</taxon>
        <taxon>Pseudomonadati</taxon>
        <taxon>Pseudomonadota</taxon>
        <taxon>Gammaproteobacteria</taxon>
        <taxon>Pseudomonadales</taxon>
        <taxon>Pseudomonadaceae</taxon>
        <taxon>Pseudomonas</taxon>
    </lineage>
</organism>
<dbReference type="InterPro" id="IPR011979">
    <property type="entry name" value="Antitox_Xre"/>
</dbReference>
<dbReference type="Proteomes" id="UP000627092">
    <property type="component" value="Chromosome"/>
</dbReference>
<dbReference type="KEGG" id="pze:HU754_027540"/>
<reference evidence="2" key="2">
    <citation type="journal article" date="2021" name="Microorganisms">
        <title>The Ever-Expanding Pseudomonas Genus: Description of 43 New Species and Partition of the Pseudomonas putida Group.</title>
        <authorList>
            <person name="Girard L."/>
            <person name="Lood C."/>
            <person name="Hofte M."/>
            <person name="Vandamme P."/>
            <person name="Rokni-Zadeh H."/>
            <person name="van Noort V."/>
            <person name="Lavigne R."/>
            <person name="De Mot R."/>
        </authorList>
    </citation>
    <scope>NUCLEOTIDE SEQUENCE</scope>
    <source>
        <strain evidence="2">OE 48.2</strain>
    </source>
</reference>
<name>A0A9E6TDU9_9PSED</name>
<accession>A0A9E6TDU9</accession>
<reference evidence="2" key="1">
    <citation type="journal article" date="2020" name="Microorganisms">
        <title>Reliable Identification of Environmental Pseudomonas Isolates Using the rpoD Gene.</title>
        <authorList>
            <consortium name="The Broad Institute Genome Sequencing Platform"/>
            <person name="Girard L."/>
            <person name="Lood C."/>
            <person name="Rokni-Zadeh H."/>
            <person name="van Noort V."/>
            <person name="Lavigne R."/>
            <person name="De Mot R."/>
        </authorList>
    </citation>
    <scope>NUCLEOTIDE SEQUENCE</scope>
    <source>
        <strain evidence="2">OE 48.2</strain>
    </source>
</reference>
<dbReference type="AlphaFoldDB" id="A0A9E6TDU9"/>
<gene>
    <name evidence="2" type="ORF">HU754_027540</name>
</gene>
<proteinExistence type="predicted"/>